<dbReference type="PANTHER" id="PTHR43851">
    <property type="match status" value="1"/>
</dbReference>
<reference evidence="3" key="1">
    <citation type="submission" date="2011-08" db="EMBL/GenBank/DDBJ databases">
        <authorList>
            <person name="Rombauts S."/>
        </authorList>
    </citation>
    <scope>NUCLEOTIDE SEQUENCE</scope>
    <source>
        <strain evidence="3">London</strain>
    </source>
</reference>
<sequence>MPLRQVQLSELIGKGTSVVKGIEKIAKIGLNVSGNSVLELESNKTTSNHLPDLTESNSTVNNSNESSADIKGEKTVEINVQRSKLKPLKLPEDKRLNIKLPETQSLSNRSKESKVPSSRISLLELLTINLLDFGFVDNYMKIIHAAALQDREGVLRSSINLGFLTGYESKIMEKAHVDAVMILGQAFATEGDYDFGAQDTTRRINELIPVMLQHRLTPPPEETYSLHRKTSGVFLLCTELKAVINCKELFQDIYEKYLTLE</sequence>
<dbReference type="eggNOG" id="KOG1234">
    <property type="taxonomic scope" value="Eukaryota"/>
</dbReference>
<reference evidence="2" key="2">
    <citation type="submission" date="2015-06" db="UniProtKB">
        <authorList>
            <consortium name="EnsemblMetazoa"/>
        </authorList>
    </citation>
    <scope>IDENTIFICATION</scope>
</reference>
<accession>T1KW56</accession>
<evidence type="ECO:0000256" key="1">
    <source>
        <dbReference type="SAM" id="MobiDB-lite"/>
    </source>
</evidence>
<dbReference type="GO" id="GO:0006744">
    <property type="term" value="P:ubiquinone biosynthetic process"/>
    <property type="evidence" value="ECO:0007669"/>
    <property type="project" value="TreeGrafter"/>
</dbReference>
<dbReference type="STRING" id="32264.T1KW56"/>
<dbReference type="EnsemblMetazoa" id="tetur24g00440.1">
    <property type="protein sequence ID" value="tetur24g00440.1"/>
    <property type="gene ID" value="tetur24g00440"/>
</dbReference>
<dbReference type="PANTHER" id="PTHR43851:SF3">
    <property type="entry name" value="COENZYME Q8"/>
    <property type="match status" value="1"/>
</dbReference>
<dbReference type="AlphaFoldDB" id="T1KW56"/>
<evidence type="ECO:0000313" key="3">
    <source>
        <dbReference type="Proteomes" id="UP000015104"/>
    </source>
</evidence>
<organism evidence="2 3">
    <name type="scientific">Tetranychus urticae</name>
    <name type="common">Two-spotted spider mite</name>
    <dbReference type="NCBI Taxonomy" id="32264"/>
    <lineage>
        <taxon>Eukaryota</taxon>
        <taxon>Metazoa</taxon>
        <taxon>Ecdysozoa</taxon>
        <taxon>Arthropoda</taxon>
        <taxon>Chelicerata</taxon>
        <taxon>Arachnida</taxon>
        <taxon>Acari</taxon>
        <taxon>Acariformes</taxon>
        <taxon>Trombidiformes</taxon>
        <taxon>Prostigmata</taxon>
        <taxon>Eleutherengona</taxon>
        <taxon>Raphignathae</taxon>
        <taxon>Tetranychoidea</taxon>
        <taxon>Tetranychidae</taxon>
        <taxon>Tetranychus</taxon>
    </lineage>
</organism>
<feature type="compositionally biased region" description="Low complexity" evidence="1">
    <location>
        <begin position="54"/>
        <end position="67"/>
    </location>
</feature>
<feature type="region of interest" description="Disordered" evidence="1">
    <location>
        <begin position="44"/>
        <end position="73"/>
    </location>
</feature>
<name>T1KW56_TETUR</name>
<dbReference type="EMBL" id="CAEY01000638">
    <property type="status" value="NOT_ANNOTATED_CDS"/>
    <property type="molecule type" value="Genomic_DNA"/>
</dbReference>
<evidence type="ECO:0000313" key="2">
    <source>
        <dbReference type="EnsemblMetazoa" id="tetur24g00440.1"/>
    </source>
</evidence>
<keyword evidence="3" id="KW-1185">Reference proteome</keyword>
<dbReference type="HOGENOM" id="CLU_1157731_0_0_1"/>
<dbReference type="Proteomes" id="UP000015104">
    <property type="component" value="Unassembled WGS sequence"/>
</dbReference>
<dbReference type="InterPro" id="IPR051409">
    <property type="entry name" value="Atypical_kinase_ADCK"/>
</dbReference>
<protein>
    <submittedName>
        <fullName evidence="2">Uncharacterized protein</fullName>
    </submittedName>
</protein>
<proteinExistence type="predicted"/>